<accession>A0A1I6SAN7</accession>
<proteinExistence type="predicted"/>
<dbReference type="InterPro" id="IPR003961">
    <property type="entry name" value="FN3_dom"/>
</dbReference>
<evidence type="ECO:0008006" key="3">
    <source>
        <dbReference type="Google" id="ProtNLM"/>
    </source>
</evidence>
<dbReference type="RefSeq" id="WP_093364875.1">
    <property type="nucleotide sequence ID" value="NZ_FOZZ01000004.1"/>
</dbReference>
<reference evidence="1 2" key="1">
    <citation type="submission" date="2016-10" db="EMBL/GenBank/DDBJ databases">
        <authorList>
            <person name="de Groot N.N."/>
        </authorList>
    </citation>
    <scope>NUCLEOTIDE SEQUENCE [LARGE SCALE GENOMIC DNA]</scope>
    <source>
        <strain evidence="1 2">DSM 22789</strain>
    </source>
</reference>
<dbReference type="Proteomes" id="UP000198785">
    <property type="component" value="Unassembled WGS sequence"/>
</dbReference>
<gene>
    <name evidence="1" type="ORF">SAMN05660206_104193</name>
</gene>
<evidence type="ECO:0000313" key="2">
    <source>
        <dbReference type="Proteomes" id="UP000198785"/>
    </source>
</evidence>
<sequence>MSAKPVFKSKNATDLLRDAEHILLKMTENADLFANPVPSLTVLEERLEAYRTAFAEATFRDRRAVVLKGQTGVDLQETIYRLSHFVDAVALGDPAIILAAGFRIASPTTVRIGRTPKAENLRATHVQVGLGIIQLRVNPWRPARMYRYEYREKGTEEWIGFLHSKSFVELSDLTAMREYEFRVSYIGRDAILNFSDVVTALVV</sequence>
<dbReference type="EMBL" id="FOZZ01000004">
    <property type="protein sequence ID" value="SFS74029.1"/>
    <property type="molecule type" value="Genomic_DNA"/>
</dbReference>
<keyword evidence="2" id="KW-1185">Reference proteome</keyword>
<dbReference type="InterPro" id="IPR036116">
    <property type="entry name" value="FN3_sf"/>
</dbReference>
<dbReference type="AlphaFoldDB" id="A0A1I6SAN7"/>
<protein>
    <recommendedName>
        <fullName evidence="3">Fibronectin type-III domain-containing protein</fullName>
    </recommendedName>
</protein>
<organism evidence="1 2">
    <name type="scientific">Sphingobacterium wenxiniae</name>
    <dbReference type="NCBI Taxonomy" id="683125"/>
    <lineage>
        <taxon>Bacteria</taxon>
        <taxon>Pseudomonadati</taxon>
        <taxon>Bacteroidota</taxon>
        <taxon>Sphingobacteriia</taxon>
        <taxon>Sphingobacteriales</taxon>
        <taxon>Sphingobacteriaceae</taxon>
        <taxon>Sphingobacterium</taxon>
    </lineage>
</organism>
<name>A0A1I6SAN7_9SPHI</name>
<dbReference type="CDD" id="cd00063">
    <property type="entry name" value="FN3"/>
    <property type="match status" value="1"/>
</dbReference>
<dbReference type="OrthoDB" id="703469at2"/>
<dbReference type="STRING" id="683125.SAMN05660206_104193"/>
<dbReference type="SUPFAM" id="SSF49265">
    <property type="entry name" value="Fibronectin type III"/>
    <property type="match status" value="1"/>
</dbReference>
<evidence type="ECO:0000313" key="1">
    <source>
        <dbReference type="EMBL" id="SFS74029.1"/>
    </source>
</evidence>